<organism evidence="6 7">
    <name type="scientific">Myripristis murdjan</name>
    <name type="common">pinecone soldierfish</name>
    <dbReference type="NCBI Taxonomy" id="586833"/>
    <lineage>
        <taxon>Eukaryota</taxon>
        <taxon>Metazoa</taxon>
        <taxon>Chordata</taxon>
        <taxon>Craniata</taxon>
        <taxon>Vertebrata</taxon>
        <taxon>Euteleostomi</taxon>
        <taxon>Actinopterygii</taxon>
        <taxon>Neopterygii</taxon>
        <taxon>Teleostei</taxon>
        <taxon>Neoteleostei</taxon>
        <taxon>Acanthomorphata</taxon>
        <taxon>Holocentriformes</taxon>
        <taxon>Holocentridae</taxon>
        <taxon>Myripristis</taxon>
    </lineage>
</organism>
<evidence type="ECO:0000256" key="1">
    <source>
        <dbReference type="ARBA" id="ARBA00005805"/>
    </source>
</evidence>
<dbReference type="GO" id="GO:0005930">
    <property type="term" value="C:axoneme"/>
    <property type="evidence" value="ECO:0007669"/>
    <property type="project" value="InterPro"/>
</dbReference>
<feature type="coiled-coil region" evidence="5">
    <location>
        <begin position="268"/>
        <end position="407"/>
    </location>
</feature>
<evidence type="ECO:0000313" key="6">
    <source>
        <dbReference type="Ensembl" id="ENSMMDP00005031548.1"/>
    </source>
</evidence>
<sequence>MLSQVLAELGWDEGLAVPEANAENRALQAEVSVSKRNMQLENKLEGFKDQINLECEQLKTVKQELSHTQALLKAKERETDLERHFKALAERETGRLQQEMGNLENELRLLREKKNAQENTIFKATQKLEELRVRQNWDQQTLDAWLEESARKDEETMAIIKYAQQDEHRIKVLTVAIEKKTLEANQKRKALDREMTETISAQIALDKTAENLRQAHLERQELIHQWSNTIEHLRKRDAEMQQCALRLAEVNQDIREKNTIIKEKKHFLETEIKNNKEYERKITVASQQGTKLRQNLKEQESNRSRLKDELDSIKGNLERTAADVETVRSHISSMKKDTQDKTDKLQEARLHNAGLEEKLKAVTQTALSVEERAAQMDQLLKDEEQAVKELDVQLQRHREALAHQKQDLQTLWTKERDALSQISRSKATITSLESHLGKLDQYSLKQQEIMYNQELQIQQLKRKLARLQGEVNTEEKQMLEEKVTELTSALSEKRKDAKIFTTQLKDLEVSLSSHLQKRDLTTKIEELNLINDVSEKELKRLRLKKQDTMVDDSILKLEIERLRDLLYNKADSMLSMEKRKLELQTAMRKREEEIKVYREMLSKKVKINDQERQALSLKLHERLSKIDIMRKRYEVLTISMAAPEGEEEKSQAYYITKVRGLQTHHHLTYGA</sequence>
<dbReference type="AlphaFoldDB" id="A0A667YYU1"/>
<dbReference type="PANTHER" id="PTHR18962:SF0">
    <property type="entry name" value="COILED-COIL DOMAIN-CONTAINING PROTEIN 39"/>
    <property type="match status" value="1"/>
</dbReference>
<reference evidence="6" key="3">
    <citation type="submission" date="2025-09" db="UniProtKB">
        <authorList>
            <consortium name="Ensembl"/>
        </authorList>
    </citation>
    <scope>IDENTIFICATION</scope>
</reference>
<dbReference type="InterPro" id="IPR033290">
    <property type="entry name" value="CCDC39"/>
</dbReference>
<gene>
    <name evidence="6" type="primary">CCDC39</name>
</gene>
<dbReference type="GO" id="GO:0060287">
    <property type="term" value="P:epithelial cilium movement involved in determination of left/right asymmetry"/>
    <property type="evidence" value="ECO:0007669"/>
    <property type="project" value="TreeGrafter"/>
</dbReference>
<evidence type="ECO:0000256" key="5">
    <source>
        <dbReference type="SAM" id="Coils"/>
    </source>
</evidence>
<dbReference type="GO" id="GO:0060285">
    <property type="term" value="P:cilium-dependent cell motility"/>
    <property type="evidence" value="ECO:0007669"/>
    <property type="project" value="TreeGrafter"/>
</dbReference>
<feature type="coiled-coil region" evidence="5">
    <location>
        <begin position="37"/>
        <end position="134"/>
    </location>
</feature>
<evidence type="ECO:0000256" key="4">
    <source>
        <dbReference type="ARBA" id="ARBA00045182"/>
    </source>
</evidence>
<comment type="function">
    <text evidence="4">Required for assembly of dynein regulatory complex (DRC) and inner dynein arm (IDA) complexes, which are responsible for ciliary beat regulation, thereby playing a central role in motility in cilia and flagella. Probably acts together with CCDC40 to form a molecular ruler that determines the 96 nanometer (nm) repeat length and arrangements of components in cilia and flagella. Not required for outer dynein arm complexes assembly.</text>
</comment>
<dbReference type="GeneTree" id="ENSGT00390000015010"/>
<reference evidence="6" key="2">
    <citation type="submission" date="2025-08" db="UniProtKB">
        <authorList>
            <consortium name="Ensembl"/>
        </authorList>
    </citation>
    <scope>IDENTIFICATION</scope>
</reference>
<evidence type="ECO:0000256" key="2">
    <source>
        <dbReference type="ARBA" id="ARBA00016725"/>
    </source>
</evidence>
<evidence type="ECO:0000313" key="7">
    <source>
        <dbReference type="Proteomes" id="UP000472263"/>
    </source>
</evidence>
<keyword evidence="3 5" id="KW-0175">Coiled coil</keyword>
<accession>A0A667YYU1</accession>
<comment type="similarity">
    <text evidence="1">Belongs to the CCDC39 family.</text>
</comment>
<evidence type="ECO:0000256" key="3">
    <source>
        <dbReference type="ARBA" id="ARBA00023054"/>
    </source>
</evidence>
<dbReference type="Pfam" id="PF24161">
    <property type="entry name" value="CCDC39"/>
    <property type="match status" value="1"/>
</dbReference>
<dbReference type="Proteomes" id="UP000472263">
    <property type="component" value="Chromosome 17"/>
</dbReference>
<proteinExistence type="inferred from homology"/>
<name>A0A667YYU1_9TELE</name>
<dbReference type="Ensembl" id="ENSMMDT00005032263.1">
    <property type="protein sequence ID" value="ENSMMDP00005031548.1"/>
    <property type="gene ID" value="ENSMMDG00005014882.1"/>
</dbReference>
<reference evidence="6" key="1">
    <citation type="submission" date="2019-06" db="EMBL/GenBank/DDBJ databases">
        <authorList>
            <consortium name="Wellcome Sanger Institute Data Sharing"/>
        </authorList>
    </citation>
    <scope>NUCLEOTIDE SEQUENCE [LARGE SCALE GENOMIC DNA]</scope>
</reference>
<dbReference type="PANTHER" id="PTHR18962">
    <property type="entry name" value="COILED-COIL DOMAIN-CONTAINING PROTEIN 39"/>
    <property type="match status" value="1"/>
</dbReference>
<protein>
    <recommendedName>
        <fullName evidence="2">Coiled-coil domain-containing protein 39</fullName>
    </recommendedName>
</protein>
<dbReference type="GO" id="GO:0005576">
    <property type="term" value="C:extracellular region"/>
    <property type="evidence" value="ECO:0007669"/>
    <property type="project" value="GOC"/>
</dbReference>
<keyword evidence="7" id="KW-1185">Reference proteome</keyword>
<dbReference type="GO" id="GO:0036159">
    <property type="term" value="P:inner dynein arm assembly"/>
    <property type="evidence" value="ECO:0007669"/>
    <property type="project" value="InterPro"/>
</dbReference>
<feature type="coiled-coil region" evidence="5">
    <location>
        <begin position="450"/>
        <end position="544"/>
    </location>
</feature>